<sequence length="118" mass="13010">MDWVLCTPFSRPAVCTPATKTEHCRNHQQPKGLPLNRVSSQIAARPAVRMVISNSVIRGICSVNRELLKPSRHPCGPDYSCPIIFSTIHITISGYWVGPDMEDGWGYVEASVNQVSAC</sequence>
<gene>
    <name evidence="1" type="ORF">MRB53_010790</name>
</gene>
<comment type="caution">
    <text evidence="1">The sequence shown here is derived from an EMBL/GenBank/DDBJ whole genome shotgun (WGS) entry which is preliminary data.</text>
</comment>
<evidence type="ECO:0000313" key="2">
    <source>
        <dbReference type="Proteomes" id="UP001234297"/>
    </source>
</evidence>
<keyword evidence="2" id="KW-1185">Reference proteome</keyword>
<dbReference type="EMBL" id="CM056811">
    <property type="protein sequence ID" value="KAJ8636523.1"/>
    <property type="molecule type" value="Genomic_DNA"/>
</dbReference>
<proteinExistence type="predicted"/>
<accession>A0ACC2LTJ7</accession>
<organism evidence="1 2">
    <name type="scientific">Persea americana</name>
    <name type="common">Avocado</name>
    <dbReference type="NCBI Taxonomy" id="3435"/>
    <lineage>
        <taxon>Eukaryota</taxon>
        <taxon>Viridiplantae</taxon>
        <taxon>Streptophyta</taxon>
        <taxon>Embryophyta</taxon>
        <taxon>Tracheophyta</taxon>
        <taxon>Spermatophyta</taxon>
        <taxon>Magnoliopsida</taxon>
        <taxon>Magnoliidae</taxon>
        <taxon>Laurales</taxon>
        <taxon>Lauraceae</taxon>
        <taxon>Persea</taxon>
    </lineage>
</organism>
<evidence type="ECO:0000313" key="1">
    <source>
        <dbReference type="EMBL" id="KAJ8636523.1"/>
    </source>
</evidence>
<reference evidence="1 2" key="1">
    <citation type="journal article" date="2022" name="Hortic Res">
        <title>A haplotype resolved chromosomal level avocado genome allows analysis of novel avocado genes.</title>
        <authorList>
            <person name="Nath O."/>
            <person name="Fletcher S.J."/>
            <person name="Hayward A."/>
            <person name="Shaw L.M."/>
            <person name="Masouleh A.K."/>
            <person name="Furtado A."/>
            <person name="Henry R.J."/>
            <person name="Mitter N."/>
        </authorList>
    </citation>
    <scope>NUCLEOTIDE SEQUENCE [LARGE SCALE GENOMIC DNA]</scope>
    <source>
        <strain evidence="2">cv. Hass</strain>
    </source>
</reference>
<dbReference type="Proteomes" id="UP001234297">
    <property type="component" value="Chromosome 3"/>
</dbReference>
<protein>
    <submittedName>
        <fullName evidence="1">Uncharacterized protein</fullName>
    </submittedName>
</protein>
<name>A0ACC2LTJ7_PERAE</name>